<feature type="transmembrane region" description="Helical" evidence="7">
    <location>
        <begin position="392"/>
        <end position="414"/>
    </location>
</feature>
<evidence type="ECO:0000256" key="2">
    <source>
        <dbReference type="ARBA" id="ARBA00009706"/>
    </source>
</evidence>
<protein>
    <recommendedName>
        <fullName evidence="10">Transmembrane protein 161B</fullName>
    </recommendedName>
</protein>
<dbReference type="InterPro" id="IPR019395">
    <property type="entry name" value="Transmembrane_161A/B"/>
</dbReference>
<dbReference type="Pfam" id="PF10268">
    <property type="entry name" value="Tmemb_161AB"/>
    <property type="match status" value="1"/>
</dbReference>
<feature type="transmembrane region" description="Helical" evidence="7">
    <location>
        <begin position="194"/>
        <end position="213"/>
    </location>
</feature>
<reference evidence="8 9" key="1">
    <citation type="journal article" date="2024" name="Plant J.">
        <title>Genome sequences and population genomics reveal climatic adaptation and genomic divergence between two closely related sweetgum species.</title>
        <authorList>
            <person name="Xu W.Q."/>
            <person name="Ren C.Q."/>
            <person name="Zhang X.Y."/>
            <person name="Comes H.P."/>
            <person name="Liu X.H."/>
            <person name="Li Y.G."/>
            <person name="Kettle C.J."/>
            <person name="Jalonen R."/>
            <person name="Gaisberger H."/>
            <person name="Ma Y.Z."/>
            <person name="Qiu Y.X."/>
        </authorList>
    </citation>
    <scope>NUCLEOTIDE SEQUENCE [LARGE SCALE GENOMIC DNA]</scope>
    <source>
        <strain evidence="8">Hangzhou</strain>
    </source>
</reference>
<keyword evidence="3 7" id="KW-0812">Transmembrane</keyword>
<feature type="transmembrane region" description="Helical" evidence="7">
    <location>
        <begin position="336"/>
        <end position="352"/>
    </location>
</feature>
<evidence type="ECO:0000256" key="1">
    <source>
        <dbReference type="ARBA" id="ARBA00004141"/>
    </source>
</evidence>
<keyword evidence="5 7" id="KW-0472">Membrane</keyword>
<dbReference type="EMBL" id="JBBPBK010000001">
    <property type="protein sequence ID" value="KAK9292942.1"/>
    <property type="molecule type" value="Genomic_DNA"/>
</dbReference>
<feature type="transmembrane region" description="Helical" evidence="7">
    <location>
        <begin position="225"/>
        <end position="244"/>
    </location>
</feature>
<evidence type="ECO:0000313" key="9">
    <source>
        <dbReference type="Proteomes" id="UP001415857"/>
    </source>
</evidence>
<proteinExistence type="inferred from homology"/>
<organism evidence="8 9">
    <name type="scientific">Liquidambar formosana</name>
    <name type="common">Formosan gum</name>
    <dbReference type="NCBI Taxonomy" id="63359"/>
    <lineage>
        <taxon>Eukaryota</taxon>
        <taxon>Viridiplantae</taxon>
        <taxon>Streptophyta</taxon>
        <taxon>Embryophyta</taxon>
        <taxon>Tracheophyta</taxon>
        <taxon>Spermatophyta</taxon>
        <taxon>Magnoliopsida</taxon>
        <taxon>eudicotyledons</taxon>
        <taxon>Gunneridae</taxon>
        <taxon>Pentapetalae</taxon>
        <taxon>Saxifragales</taxon>
        <taxon>Altingiaceae</taxon>
        <taxon>Liquidambar</taxon>
    </lineage>
</organism>
<keyword evidence="4 7" id="KW-1133">Transmembrane helix</keyword>
<dbReference type="AlphaFoldDB" id="A0AAP0X7U7"/>
<evidence type="ECO:0000313" key="8">
    <source>
        <dbReference type="EMBL" id="KAK9292942.1"/>
    </source>
</evidence>
<feature type="transmembrane region" description="Helical" evidence="7">
    <location>
        <begin position="12"/>
        <end position="35"/>
    </location>
</feature>
<sequence>MLSYIQVYKNLTLQLVLSLTLTLVLTFLKLPIIFLHGLHTYIHPDHINPNASQNGIRAAIRRPGASDSTAGLEGYQNLSSRQNPEVKKRNKSKEKFEFDENNAQIFRLKLDENHLCTRLYFKGYYDAFNFTVLAISSLLLHKYLDVSVDSGFFVNGSIVPVVLCVLGVCKVFISLARSSFERSASRRLDKQLSVLVGVLGFVLGVLICFGVDADVFDFEFGEIDGVGRFFVAVLMGCLAGFLFMPAGKSVRSFWIGTDQLGWNLSIISCGWIARALLYVNHLLVIFTSLLWINPLAKILVNKNIGDGKGAHMNNRIGGAEELVGNVGMSRSDFMKFRIWCLLVSGLSQIVVLRPNLQMYLNEAVLSWYQRLHANKVPDLDYSRAKVFLHNHYLCLVVLQFFALPALLGAVLLVVSKDGKLLTEGKEQSNEREGQLILLPCNYQGTEQNPTLALGTVATSSRKWETTPDTDCKVTMIKVNASKVWYDVL</sequence>
<dbReference type="PANTHER" id="PTHR13624">
    <property type="entry name" value="RE42071P"/>
    <property type="match status" value="1"/>
</dbReference>
<evidence type="ECO:0000256" key="3">
    <source>
        <dbReference type="ARBA" id="ARBA00022692"/>
    </source>
</evidence>
<comment type="similarity">
    <text evidence="2">Belongs to the TMEM161 family.</text>
</comment>
<evidence type="ECO:0000256" key="6">
    <source>
        <dbReference type="ARBA" id="ARBA00023180"/>
    </source>
</evidence>
<comment type="caution">
    <text evidence="8">The sequence shown here is derived from an EMBL/GenBank/DDBJ whole genome shotgun (WGS) entry which is preliminary data.</text>
</comment>
<gene>
    <name evidence="8" type="ORF">L1049_020924</name>
</gene>
<keyword evidence="6" id="KW-0325">Glycoprotein</keyword>
<feature type="transmembrane region" description="Helical" evidence="7">
    <location>
        <begin position="123"/>
        <end position="140"/>
    </location>
</feature>
<accession>A0AAP0X7U7</accession>
<name>A0AAP0X7U7_LIQFO</name>
<comment type="subcellular location">
    <subcellularLocation>
        <location evidence="1">Membrane</location>
        <topology evidence="1">Multi-pass membrane protein</topology>
    </subcellularLocation>
</comment>
<dbReference type="GO" id="GO:0016020">
    <property type="term" value="C:membrane"/>
    <property type="evidence" value="ECO:0007669"/>
    <property type="project" value="UniProtKB-SubCell"/>
</dbReference>
<evidence type="ECO:0008006" key="10">
    <source>
        <dbReference type="Google" id="ProtNLM"/>
    </source>
</evidence>
<dbReference type="Proteomes" id="UP001415857">
    <property type="component" value="Unassembled WGS sequence"/>
</dbReference>
<feature type="transmembrane region" description="Helical" evidence="7">
    <location>
        <begin position="264"/>
        <end position="292"/>
    </location>
</feature>
<feature type="transmembrane region" description="Helical" evidence="7">
    <location>
        <begin position="152"/>
        <end position="173"/>
    </location>
</feature>
<evidence type="ECO:0000256" key="4">
    <source>
        <dbReference type="ARBA" id="ARBA00022989"/>
    </source>
</evidence>
<evidence type="ECO:0000256" key="7">
    <source>
        <dbReference type="SAM" id="Phobius"/>
    </source>
</evidence>
<dbReference type="PANTHER" id="PTHR13624:SF6">
    <property type="entry name" value="EMEI"/>
    <property type="match status" value="1"/>
</dbReference>
<evidence type="ECO:0000256" key="5">
    <source>
        <dbReference type="ARBA" id="ARBA00023136"/>
    </source>
</evidence>
<keyword evidence="9" id="KW-1185">Reference proteome</keyword>